<comment type="caution">
    <text evidence="1">The sequence shown here is derived from an EMBL/GenBank/DDBJ whole genome shotgun (WGS) entry which is preliminary data.</text>
</comment>
<dbReference type="GO" id="GO:0005759">
    <property type="term" value="C:mitochondrial matrix"/>
    <property type="evidence" value="ECO:0007669"/>
    <property type="project" value="InterPro"/>
</dbReference>
<organism evidence="1 2">
    <name type="scientific">Favolaschia claudopus</name>
    <dbReference type="NCBI Taxonomy" id="2862362"/>
    <lineage>
        <taxon>Eukaryota</taxon>
        <taxon>Fungi</taxon>
        <taxon>Dikarya</taxon>
        <taxon>Basidiomycota</taxon>
        <taxon>Agaricomycotina</taxon>
        <taxon>Agaricomycetes</taxon>
        <taxon>Agaricomycetidae</taxon>
        <taxon>Agaricales</taxon>
        <taxon>Marasmiineae</taxon>
        <taxon>Mycenaceae</taxon>
        <taxon>Favolaschia</taxon>
    </lineage>
</organism>
<evidence type="ECO:0000313" key="2">
    <source>
        <dbReference type="Proteomes" id="UP001362999"/>
    </source>
</evidence>
<dbReference type="AlphaFoldDB" id="A0AAW0CZT1"/>
<dbReference type="InterPro" id="IPR036561">
    <property type="entry name" value="MAM33_sf"/>
</dbReference>
<dbReference type="Proteomes" id="UP001362999">
    <property type="component" value="Unassembled WGS sequence"/>
</dbReference>
<reference evidence="1 2" key="1">
    <citation type="journal article" date="2024" name="J Genomics">
        <title>Draft genome sequencing and assembly of Favolaschia claudopus CIRM-BRFM 2984 isolated from oak limbs.</title>
        <authorList>
            <person name="Navarro D."/>
            <person name="Drula E."/>
            <person name="Chaduli D."/>
            <person name="Cazenave R."/>
            <person name="Ahrendt S."/>
            <person name="Wang J."/>
            <person name="Lipzen A."/>
            <person name="Daum C."/>
            <person name="Barry K."/>
            <person name="Grigoriev I.V."/>
            <person name="Favel A."/>
            <person name="Rosso M.N."/>
            <person name="Martin F."/>
        </authorList>
    </citation>
    <scope>NUCLEOTIDE SEQUENCE [LARGE SCALE GENOMIC DNA]</scope>
    <source>
        <strain evidence="1 2">CIRM-BRFM 2984</strain>
    </source>
</reference>
<dbReference type="Gene3D" id="3.10.280.10">
    <property type="entry name" value="Mitochondrial glycoprotein"/>
    <property type="match status" value="1"/>
</dbReference>
<dbReference type="PANTHER" id="PTHR10826:SF1">
    <property type="entry name" value="COMPLEMENT COMPONENT 1 Q SUBCOMPONENT-BINDING PROTEIN, MITOCHONDRIAL"/>
    <property type="match status" value="1"/>
</dbReference>
<dbReference type="SUPFAM" id="SSF54529">
    <property type="entry name" value="Mitochondrial glycoprotein MAM33-like"/>
    <property type="match status" value="1"/>
</dbReference>
<accession>A0AAW0CZT1</accession>
<keyword evidence="2" id="KW-1185">Reference proteome</keyword>
<dbReference type="PANTHER" id="PTHR10826">
    <property type="entry name" value="COMPLEMENT COMPONENT 1"/>
    <property type="match status" value="1"/>
</dbReference>
<dbReference type="InterPro" id="IPR003428">
    <property type="entry name" value="MAM33"/>
</dbReference>
<sequence length="259" mass="29392">MSAALRTVRRLAPLSRLSLRSQPVQRISPRLATLIGTRTFHASTSSLRQSKVSTQLAEKLGEEISYEAEMAKDVDPESVPQFLADFMETGTWDVQDTAGNDEVFLTRKFGDESIRVMFSIADLQSIPEEDEEVVEGEEEEESPIELRVSLSISKPSHEGAMNADLYCTSNAFQIANWGFYQSARIGQDLTIESDFARRTVYTGPMFETLDAGLQENFESFLRERGIDEKLAEFVPQYAQYKEQREYVDWLKNVESFVKA</sequence>
<protein>
    <submittedName>
        <fullName evidence="1">Mitochondrial glycoprotein</fullName>
    </submittedName>
</protein>
<name>A0AAW0CZT1_9AGAR</name>
<evidence type="ECO:0000313" key="1">
    <source>
        <dbReference type="EMBL" id="KAK7044395.1"/>
    </source>
</evidence>
<dbReference type="EMBL" id="JAWWNJ010000011">
    <property type="protein sequence ID" value="KAK7044395.1"/>
    <property type="molecule type" value="Genomic_DNA"/>
</dbReference>
<dbReference type="GO" id="GO:0042256">
    <property type="term" value="P:cytosolic ribosome assembly"/>
    <property type="evidence" value="ECO:0007669"/>
    <property type="project" value="TreeGrafter"/>
</dbReference>
<dbReference type="Pfam" id="PF02330">
    <property type="entry name" value="MAM33"/>
    <property type="match status" value="1"/>
</dbReference>
<proteinExistence type="predicted"/>
<gene>
    <name evidence="1" type="ORF">R3P38DRAFT_2766042</name>
</gene>